<sequence>MRKLSITLLLIALSFITMEANILSTHKSKILVFKGWSERQKSVVFIPIEAVLEGHNIEVQFFEKPNEPVTFQVKDKNGNIVFQDMTTPDNLEIYQIDVSGFKTGQYELLYIEKDVTLIGEFEIE</sequence>
<organism evidence="1 2">
    <name type="scientific">Bacteroides thetaiotaomicron</name>
    <dbReference type="NCBI Taxonomy" id="818"/>
    <lineage>
        <taxon>Bacteria</taxon>
        <taxon>Pseudomonadati</taxon>
        <taxon>Bacteroidota</taxon>
        <taxon>Bacteroidia</taxon>
        <taxon>Bacteroidales</taxon>
        <taxon>Bacteroidaceae</taxon>
        <taxon>Bacteroides</taxon>
    </lineage>
</organism>
<dbReference type="RefSeq" id="WP_048696471.1">
    <property type="nucleotide sequence ID" value="NZ_CABJDH010000017.1"/>
</dbReference>
<dbReference type="InterPro" id="IPR021638">
    <property type="entry name" value="DUF3244"/>
</dbReference>
<accession>A0ABD7U8T3</accession>
<name>A0ABD7U8T3_BACT4</name>
<dbReference type="Proteomes" id="UP001156218">
    <property type="component" value="Chromosome"/>
</dbReference>
<dbReference type="GeneID" id="60924621"/>
<dbReference type="Gene3D" id="2.60.40.3080">
    <property type="match status" value="1"/>
</dbReference>
<dbReference type="AlphaFoldDB" id="A0ABD7U8T3"/>
<protein>
    <submittedName>
        <fullName evidence="1">DUF3244 domain-containing protein</fullName>
    </submittedName>
</protein>
<gene>
    <name evidence="1" type="ORF">KQP68_07690</name>
</gene>
<proteinExistence type="predicted"/>
<dbReference type="Pfam" id="PF11589">
    <property type="entry name" value="DUF3244"/>
    <property type="match status" value="1"/>
</dbReference>
<evidence type="ECO:0000313" key="1">
    <source>
        <dbReference type="EMBL" id="UYU68152.1"/>
    </source>
</evidence>
<dbReference type="EMBL" id="CP083680">
    <property type="protein sequence ID" value="UYU68152.1"/>
    <property type="molecule type" value="Genomic_DNA"/>
</dbReference>
<evidence type="ECO:0000313" key="2">
    <source>
        <dbReference type="Proteomes" id="UP001156218"/>
    </source>
</evidence>
<reference evidence="1 2" key="1">
    <citation type="submission" date="2021-06" db="EMBL/GenBank/DDBJ databases">
        <title>Interrogation of the integrated mobile genetic elements in gut-associated Bacteroides with a consensus prediction approach.</title>
        <authorList>
            <person name="Campbell D.E."/>
            <person name="Leigh J.R."/>
            <person name="Kim T."/>
            <person name="England W."/>
            <person name="Whitaker R.J."/>
            <person name="Degnan P.H."/>
        </authorList>
    </citation>
    <scope>NUCLEOTIDE SEQUENCE [LARGE SCALE GENOMIC DNA]</scope>
    <source>
        <strain evidence="1 2">WAL8669</strain>
    </source>
</reference>